<dbReference type="OrthoDB" id="2666278at2"/>
<evidence type="ECO:0000313" key="2">
    <source>
        <dbReference type="EMBL" id="TBL73989.1"/>
    </source>
</evidence>
<accession>A0A4Q9DJ74</accession>
<organism evidence="2 3">
    <name type="scientific">Paenibacillus thalictri</name>
    <dbReference type="NCBI Taxonomy" id="2527873"/>
    <lineage>
        <taxon>Bacteria</taxon>
        <taxon>Bacillati</taxon>
        <taxon>Bacillota</taxon>
        <taxon>Bacilli</taxon>
        <taxon>Bacillales</taxon>
        <taxon>Paenibacillaceae</taxon>
        <taxon>Paenibacillus</taxon>
    </lineage>
</organism>
<keyword evidence="3" id="KW-1185">Reference proteome</keyword>
<name>A0A4Q9DJ74_9BACL</name>
<reference evidence="2 3" key="1">
    <citation type="submission" date="2019-02" db="EMBL/GenBank/DDBJ databases">
        <title>Paenibacillus sp. nov., isolated from surface-sterilized tissue of Thalictrum simplex L.</title>
        <authorList>
            <person name="Tuo L."/>
        </authorList>
    </citation>
    <scope>NUCLEOTIDE SEQUENCE [LARGE SCALE GENOMIC DNA]</scope>
    <source>
        <strain evidence="2 3">N2SHLJ1</strain>
    </source>
</reference>
<keyword evidence="1" id="KW-1133">Transmembrane helix</keyword>
<evidence type="ECO:0008006" key="4">
    <source>
        <dbReference type="Google" id="ProtNLM"/>
    </source>
</evidence>
<keyword evidence="1" id="KW-0812">Transmembrane</keyword>
<dbReference type="EMBL" id="SIRE01000020">
    <property type="protein sequence ID" value="TBL73989.1"/>
    <property type="molecule type" value="Genomic_DNA"/>
</dbReference>
<feature type="transmembrane region" description="Helical" evidence="1">
    <location>
        <begin position="85"/>
        <end position="104"/>
    </location>
</feature>
<evidence type="ECO:0000256" key="1">
    <source>
        <dbReference type="SAM" id="Phobius"/>
    </source>
</evidence>
<sequence>MMNNPYMTAGQPVYQLEPEKADWLKQLHGEAFDSCSKHIGKYVRVLTITGMQVEGTIVHVDPTHVYIQVSQGQGYPQMNRAFNPFFYNDIILPLVLYNLLVISLL</sequence>
<comment type="caution">
    <text evidence="2">The sequence shown here is derived from an EMBL/GenBank/DDBJ whole genome shotgun (WGS) entry which is preliminary data.</text>
</comment>
<keyword evidence="1" id="KW-0472">Membrane</keyword>
<dbReference type="Proteomes" id="UP000293142">
    <property type="component" value="Unassembled WGS sequence"/>
</dbReference>
<evidence type="ECO:0000313" key="3">
    <source>
        <dbReference type="Proteomes" id="UP000293142"/>
    </source>
</evidence>
<dbReference type="AlphaFoldDB" id="A0A4Q9DJ74"/>
<proteinExistence type="predicted"/>
<protein>
    <recommendedName>
        <fullName evidence="4">DUF2642 domain-containing protein</fullName>
    </recommendedName>
</protein>
<dbReference type="RefSeq" id="WP_131016396.1">
    <property type="nucleotide sequence ID" value="NZ_SIRE01000020.1"/>
</dbReference>
<gene>
    <name evidence="2" type="ORF">EYB31_26200</name>
</gene>